<evidence type="ECO:0000256" key="20">
    <source>
        <dbReference type="ARBA" id="ARBA00023184"/>
    </source>
</evidence>
<evidence type="ECO:0000256" key="12">
    <source>
        <dbReference type="ARBA" id="ARBA00022844"/>
    </source>
</evidence>
<dbReference type="Gene3D" id="6.10.140.1590">
    <property type="match status" value="1"/>
</dbReference>
<keyword evidence="20" id="KW-1038">Host endoplasmic reticulum</keyword>
<keyword evidence="18" id="KW-1015">Disulfide bond</keyword>
<organism evidence="25">
    <name type="scientific">Mecsek Mountains virus</name>
    <dbReference type="NCBI Taxonomy" id="3036599"/>
    <lineage>
        <taxon>Viruses</taxon>
        <taxon>Riboviria</taxon>
        <taxon>Orthornavirae</taxon>
        <taxon>Negarnaviricota</taxon>
        <taxon>Polyploviricotina</taxon>
        <taxon>Bunyaviricetes</taxon>
        <taxon>Hareavirales</taxon>
        <taxon>Arenaviridae</taxon>
        <taxon>Mammarenavirus</taxon>
        <taxon>Mammarenavirus mecsekense</taxon>
    </lineage>
</organism>
<keyword evidence="1" id="KW-1168">Fusion of virus membrane with host membrane</keyword>
<keyword evidence="6 23" id="KW-0812">Transmembrane</keyword>
<name>A0A9Y1ZDS3_9VIRU</name>
<keyword evidence="7" id="KW-0519">Myristate</keyword>
<evidence type="ECO:0000256" key="17">
    <source>
        <dbReference type="ARBA" id="ARBA00023136"/>
    </source>
</evidence>
<proteinExistence type="predicted"/>
<dbReference type="EMBL" id="OQ543564">
    <property type="protein sequence ID" value="WIV79554.1"/>
    <property type="molecule type" value="Genomic_RNA"/>
</dbReference>
<evidence type="ECO:0000256" key="14">
    <source>
        <dbReference type="ARBA" id="ARBA00022879"/>
    </source>
</evidence>
<keyword evidence="21" id="KW-0449">Lipoprotein</keyword>
<evidence type="ECO:0000256" key="23">
    <source>
        <dbReference type="SAM" id="Phobius"/>
    </source>
</evidence>
<evidence type="ECO:0000256" key="21">
    <source>
        <dbReference type="ARBA" id="ARBA00023288"/>
    </source>
</evidence>
<evidence type="ECO:0000256" key="9">
    <source>
        <dbReference type="ARBA" id="ARBA00022804"/>
    </source>
</evidence>
<dbReference type="EMBL" id="OQ543567">
    <property type="protein sequence ID" value="WIV79560.1"/>
    <property type="molecule type" value="Genomic_RNA"/>
</dbReference>
<dbReference type="GO" id="GO:0019031">
    <property type="term" value="C:viral envelope"/>
    <property type="evidence" value="ECO:0007669"/>
    <property type="project" value="UniProtKB-KW"/>
</dbReference>
<keyword evidence="22" id="KW-1160">Virus entry into host cell</keyword>
<evidence type="ECO:0000256" key="6">
    <source>
        <dbReference type="ARBA" id="ARBA00022692"/>
    </source>
</evidence>
<dbReference type="GO" id="GO:0075509">
    <property type="term" value="P:endocytosis involved in viral entry into host cell"/>
    <property type="evidence" value="ECO:0007669"/>
    <property type="project" value="UniProtKB-KW"/>
</dbReference>
<dbReference type="GO" id="GO:0039654">
    <property type="term" value="P:fusion of virus membrane with host endosome membrane"/>
    <property type="evidence" value="ECO:0007669"/>
    <property type="project" value="UniProtKB-KW"/>
</dbReference>
<reference evidence="25" key="1">
    <citation type="journal article" date="2023" name="Arch. Virol.">
        <title>A novel mammarenavirus (family Arenaviridae) in hedgehogs (Erinaceus roumanicus) in Europe.</title>
        <authorList>
            <person name="Reuter G."/>
            <person name="Boros A."/>
            <person name="Takats K."/>
            <person name="Matics R."/>
            <person name="Pankovics P."/>
        </authorList>
    </citation>
    <scope>NUCLEOTIDE SEQUENCE</scope>
    <source>
        <strain evidence="24">MEMV/MR1/2015/HUN</strain>
        <strain evidence="25">MEMV/MR2/2015/HUN</strain>
        <strain evidence="26">MEMV/MR8/2015/HUN</strain>
        <strain evidence="27">MEMV/MR9/2015/HUN</strain>
    </source>
</reference>
<evidence type="ECO:0000256" key="4">
    <source>
        <dbReference type="ARBA" id="ARBA00022581"/>
    </source>
</evidence>
<gene>
    <name evidence="25" type="primary">GPC</name>
</gene>
<feature type="transmembrane region" description="Helical" evidence="23">
    <location>
        <begin position="21"/>
        <end position="54"/>
    </location>
</feature>
<evidence type="ECO:0000256" key="15">
    <source>
        <dbReference type="ARBA" id="ARBA00022890"/>
    </source>
</evidence>
<feature type="transmembrane region" description="Helical" evidence="23">
    <location>
        <begin position="424"/>
        <end position="446"/>
    </location>
</feature>
<dbReference type="InterPro" id="IPR001535">
    <property type="entry name" value="Arena_glycoprot"/>
</dbReference>
<keyword evidence="5" id="KW-1162">Viral penetration into host cytoplasm</keyword>
<evidence type="ECO:0000256" key="5">
    <source>
        <dbReference type="ARBA" id="ARBA00022595"/>
    </source>
</evidence>
<accession>A0A9Y1ZDS3</accession>
<evidence type="ECO:0000256" key="13">
    <source>
        <dbReference type="ARBA" id="ARBA00022870"/>
    </source>
</evidence>
<evidence type="ECO:0000313" key="25">
    <source>
        <dbReference type="EMBL" id="WIV79554.1"/>
    </source>
</evidence>
<evidence type="ECO:0000256" key="10">
    <source>
        <dbReference type="ARBA" id="ARBA00022812"/>
    </source>
</evidence>
<evidence type="ECO:0000313" key="26">
    <source>
        <dbReference type="EMBL" id="WIV79560.1"/>
    </source>
</evidence>
<keyword evidence="11" id="KW-0862">Zinc</keyword>
<dbReference type="GO" id="GO:0046872">
    <property type="term" value="F:metal ion binding"/>
    <property type="evidence" value="ECO:0007669"/>
    <property type="project" value="UniProtKB-KW"/>
</dbReference>
<evidence type="ECO:0000256" key="18">
    <source>
        <dbReference type="ARBA" id="ARBA00023157"/>
    </source>
</evidence>
<keyword evidence="12" id="KW-0946">Virion</keyword>
<keyword evidence="17 23" id="KW-0472">Membrane</keyword>
<evidence type="ECO:0000256" key="1">
    <source>
        <dbReference type="ARBA" id="ARBA00022506"/>
    </source>
</evidence>
<evidence type="ECO:0000256" key="19">
    <source>
        <dbReference type="ARBA" id="ARBA00023180"/>
    </source>
</evidence>
<keyword evidence="19" id="KW-0325">Glycoprotein</keyword>
<evidence type="ECO:0000256" key="3">
    <source>
        <dbReference type="ARBA" id="ARBA00022511"/>
    </source>
</evidence>
<keyword evidence="16 23" id="KW-1133">Transmembrane helix</keyword>
<dbReference type="EMBL" id="OQ543568">
    <property type="protein sequence ID" value="WIV79562.1"/>
    <property type="molecule type" value="Genomic_RNA"/>
</dbReference>
<evidence type="ECO:0000256" key="11">
    <source>
        <dbReference type="ARBA" id="ARBA00022833"/>
    </source>
</evidence>
<keyword evidence="4" id="KW-0945">Host-virus interaction</keyword>
<keyword evidence="8" id="KW-0479">Metal-binding</keyword>
<keyword evidence="9" id="KW-1161">Viral attachment to host cell</keyword>
<protein>
    <submittedName>
        <fullName evidence="25">Glycoprotein</fullName>
    </submittedName>
</protein>
<keyword evidence="15" id="KW-1164">Virus endocytosis by host</keyword>
<keyword evidence="10" id="KW-1040">Host Golgi apparatus</keyword>
<evidence type="ECO:0000256" key="7">
    <source>
        <dbReference type="ARBA" id="ARBA00022707"/>
    </source>
</evidence>
<dbReference type="Pfam" id="PF00798">
    <property type="entry name" value="Arena_glycoprot"/>
    <property type="match status" value="1"/>
</dbReference>
<keyword evidence="2" id="KW-1170">Fusion of virus membrane with host endosomal membrane</keyword>
<evidence type="ECO:0000256" key="2">
    <source>
        <dbReference type="ARBA" id="ARBA00022510"/>
    </source>
</evidence>
<evidence type="ECO:0000313" key="24">
    <source>
        <dbReference type="EMBL" id="WEV84741.1"/>
    </source>
</evidence>
<keyword evidence="3" id="KW-1032">Host cell membrane</keyword>
<sequence>MGQLITTFQAIPHFIDEVVNIIIMVLICLTLFKGVVNLCTCGLFQLIAFLVLAGRSCSIMLDQFNFTQFELEGSQFNLTMPTLCSKNDTHHYIKINNESGIEVTLTNNSIVNHNYCNFTTSFREKHFDAVMFSIFSEFHLSIHKFNDYRMMSCNLKNGMIVQYNLSHFKSSESANDAYCGTLPGRVMYAMSRLFAPQNTYSIGFKGKYGWCARTTYNFLVFQNTTWEDHCKPHPLGYLKLMLMSQSNRVITRRLQALFKWSLTDSIGKPTPGGYCLEKWMLVASELKCFGNTAIAKCNLNHDEEFCDMLSLIEYNKKALIHFKEDLKASMDVLKSTINGLISDQLLMRNHLRELMGIPYCNYTKFWYLNNSALNLHSLPKCWLVSNGSYLNKTEFKNDIEQEANNLLTEMLKKDYDRRQGTTPLGLMDMLLISTSFYITTVFLHLIKIPTHRHIVGKTCPKPHRLTSMAICSCGYFGQPGLKVKWKR</sequence>
<evidence type="ECO:0000256" key="22">
    <source>
        <dbReference type="ARBA" id="ARBA00023296"/>
    </source>
</evidence>
<keyword evidence="14" id="KW-0261">Viral envelope protein</keyword>
<reference evidence="25" key="2">
    <citation type="submission" date="2023-02" db="EMBL/GenBank/DDBJ databases">
        <authorList>
            <person name="Reuter G."/>
            <person name="Pankovics P."/>
        </authorList>
    </citation>
    <scope>NUCLEOTIDE SEQUENCE</scope>
    <source>
        <strain evidence="24">MEMV/MR1/2015/HUN</strain>
        <strain evidence="25">MEMV/MR2/2015/HUN</strain>
        <strain evidence="26">MEMV/MR8/2015/HUN</strain>
        <strain evidence="27">MEMV/MR9/2015/HUN</strain>
    </source>
</reference>
<dbReference type="InterPro" id="IPR043015">
    <property type="entry name" value="Arena_glycoprot_zinc-bd"/>
</dbReference>
<dbReference type="GO" id="GO:0019062">
    <property type="term" value="P:virion attachment to host cell"/>
    <property type="evidence" value="ECO:0007669"/>
    <property type="project" value="UniProtKB-KW"/>
</dbReference>
<evidence type="ECO:0000256" key="8">
    <source>
        <dbReference type="ARBA" id="ARBA00022723"/>
    </source>
</evidence>
<dbReference type="EMBL" id="OP191656">
    <property type="protein sequence ID" value="WEV84741.1"/>
    <property type="molecule type" value="Genomic_RNA"/>
</dbReference>
<keyword evidence="13" id="KW-1043">Host membrane</keyword>
<evidence type="ECO:0000256" key="16">
    <source>
        <dbReference type="ARBA" id="ARBA00022989"/>
    </source>
</evidence>
<evidence type="ECO:0000313" key="27">
    <source>
        <dbReference type="EMBL" id="WIV79562.1"/>
    </source>
</evidence>
<dbReference type="Gene3D" id="2.20.28.180">
    <property type="entry name" value="Arenavirus glycoprotein, zinc binding domain"/>
    <property type="match status" value="1"/>
</dbReference>